<dbReference type="GO" id="GO:0005737">
    <property type="term" value="C:cytoplasm"/>
    <property type="evidence" value="ECO:0007669"/>
    <property type="project" value="TreeGrafter"/>
</dbReference>
<organism evidence="2 3">
    <name type="scientific">Bacillus wiedmannii</name>
    <dbReference type="NCBI Taxonomy" id="1890302"/>
    <lineage>
        <taxon>Bacteria</taxon>
        <taxon>Bacillati</taxon>
        <taxon>Bacillota</taxon>
        <taxon>Bacilli</taxon>
        <taxon>Bacillales</taxon>
        <taxon>Bacillaceae</taxon>
        <taxon>Bacillus</taxon>
        <taxon>Bacillus cereus group</taxon>
    </lineage>
</organism>
<dbReference type="Pfam" id="PF00501">
    <property type="entry name" value="AMP-binding"/>
    <property type="match status" value="1"/>
</dbReference>
<dbReference type="GO" id="GO:0031177">
    <property type="term" value="F:phosphopantetheine binding"/>
    <property type="evidence" value="ECO:0007669"/>
    <property type="project" value="TreeGrafter"/>
</dbReference>
<dbReference type="PANTHER" id="PTHR45527">
    <property type="entry name" value="NONRIBOSOMAL PEPTIDE SYNTHETASE"/>
    <property type="match status" value="1"/>
</dbReference>
<sequence>IIKLTPSHLFLLKDSDFVGCSIKKIIVGGENLTVDLAANIQKKLGRETKIYNEYGPTETVVGCMIHQFDIEKDKGVSVPIGVPAQNMKIYVLDSDLRPVPMGVVGEIYISGEGVARGYFNNQDLTRERFIVNPYLEKEQMYKSGDLARFIEGDKIEYLGRKDDQVKVRGFRIELKEIEINLQKYPSIKEVVVIDQEDYDGNRYLCAYYTENAKVKTSELFRFLKETLPVYMIPSY</sequence>
<evidence type="ECO:0000259" key="1">
    <source>
        <dbReference type="Pfam" id="PF00501"/>
    </source>
</evidence>
<proteinExistence type="predicted"/>
<evidence type="ECO:0000313" key="3">
    <source>
        <dbReference type="Proteomes" id="UP000305222"/>
    </source>
</evidence>
<dbReference type="InterPro" id="IPR042099">
    <property type="entry name" value="ANL_N_sf"/>
</dbReference>
<feature type="domain" description="AMP-dependent synthetase/ligase" evidence="1">
    <location>
        <begin position="21"/>
        <end position="119"/>
    </location>
</feature>
<dbReference type="PANTHER" id="PTHR45527:SF1">
    <property type="entry name" value="FATTY ACID SYNTHASE"/>
    <property type="match status" value="1"/>
</dbReference>
<dbReference type="GO" id="GO:0044550">
    <property type="term" value="P:secondary metabolite biosynthetic process"/>
    <property type="evidence" value="ECO:0007669"/>
    <property type="project" value="TreeGrafter"/>
</dbReference>
<comment type="caution">
    <text evidence="2">The sequence shown here is derived from an EMBL/GenBank/DDBJ whole genome shotgun (WGS) entry which is preliminary data.</text>
</comment>
<dbReference type="AlphaFoldDB" id="A0A4U3APA5"/>
<accession>A0A4U3APA5</accession>
<dbReference type="InterPro" id="IPR000873">
    <property type="entry name" value="AMP-dep_synth/lig_dom"/>
</dbReference>
<dbReference type="GO" id="GO:0043041">
    <property type="term" value="P:amino acid activation for nonribosomal peptide biosynthetic process"/>
    <property type="evidence" value="ECO:0007669"/>
    <property type="project" value="TreeGrafter"/>
</dbReference>
<gene>
    <name evidence="2" type="ORF">FC699_24510</name>
</gene>
<feature type="non-terminal residue" evidence="2">
    <location>
        <position position="1"/>
    </location>
</feature>
<dbReference type="SUPFAM" id="SSF56801">
    <property type="entry name" value="Acetyl-CoA synthetase-like"/>
    <property type="match status" value="1"/>
</dbReference>
<dbReference type="Gene3D" id="3.40.50.12780">
    <property type="entry name" value="N-terminal domain of ligase-like"/>
    <property type="match status" value="1"/>
</dbReference>
<dbReference type="Proteomes" id="UP000305222">
    <property type="component" value="Unassembled WGS sequence"/>
</dbReference>
<reference evidence="2 3" key="1">
    <citation type="journal article" date="2019" name="Environ. Microbiol.">
        <title>An active ?-lactamase is a part of an orchestrated cell wall stress resistance network of Bacillus subtilis and related rhizosphere species.</title>
        <authorList>
            <person name="Bucher T."/>
            <person name="Keren-Paz A."/>
            <person name="Hausser J."/>
            <person name="Olender T."/>
            <person name="Cytryn E."/>
            <person name="Kolodkin-Gal I."/>
        </authorList>
    </citation>
    <scope>NUCLEOTIDE SEQUENCE [LARGE SCALE GENOMIC DNA]</scope>
    <source>
        <strain evidence="2 3">I5</strain>
    </source>
</reference>
<dbReference type="Gene3D" id="3.30.300.30">
    <property type="match status" value="1"/>
</dbReference>
<name>A0A4U3APA5_9BACI</name>
<protein>
    <submittedName>
        <fullName evidence="2">Non-ribosomal peptide synthetase</fullName>
    </submittedName>
</protein>
<evidence type="ECO:0000313" key="2">
    <source>
        <dbReference type="EMBL" id="TKI90207.1"/>
    </source>
</evidence>
<dbReference type="InterPro" id="IPR045851">
    <property type="entry name" value="AMP-bd_C_sf"/>
</dbReference>
<feature type="non-terminal residue" evidence="2">
    <location>
        <position position="235"/>
    </location>
</feature>
<dbReference type="EMBL" id="SZON01001668">
    <property type="protein sequence ID" value="TKI90207.1"/>
    <property type="molecule type" value="Genomic_DNA"/>
</dbReference>